<accession>A0A0F9AK55</accession>
<evidence type="ECO:0000313" key="2">
    <source>
        <dbReference type="EMBL" id="KKL09979.1"/>
    </source>
</evidence>
<feature type="compositionally biased region" description="Polar residues" evidence="1">
    <location>
        <begin position="1"/>
        <end position="18"/>
    </location>
</feature>
<proteinExistence type="predicted"/>
<dbReference type="EMBL" id="LAZR01042251">
    <property type="protein sequence ID" value="KKL09979.1"/>
    <property type="molecule type" value="Genomic_DNA"/>
</dbReference>
<gene>
    <name evidence="2" type="ORF">LCGC14_2560450</name>
</gene>
<feature type="region of interest" description="Disordered" evidence="1">
    <location>
        <begin position="55"/>
        <end position="80"/>
    </location>
</feature>
<evidence type="ECO:0008006" key="3">
    <source>
        <dbReference type="Google" id="ProtNLM"/>
    </source>
</evidence>
<comment type="caution">
    <text evidence="2">The sequence shown here is derived from an EMBL/GenBank/DDBJ whole genome shotgun (WGS) entry which is preliminary data.</text>
</comment>
<protein>
    <recommendedName>
        <fullName evidence="3">BppU N-terminal domain-containing protein</fullName>
    </recommendedName>
</protein>
<organism evidence="2">
    <name type="scientific">marine sediment metagenome</name>
    <dbReference type="NCBI Taxonomy" id="412755"/>
    <lineage>
        <taxon>unclassified sequences</taxon>
        <taxon>metagenomes</taxon>
        <taxon>ecological metagenomes</taxon>
    </lineage>
</organism>
<feature type="region of interest" description="Disordered" evidence="1">
    <location>
        <begin position="1"/>
        <end position="24"/>
    </location>
</feature>
<reference evidence="2" key="1">
    <citation type="journal article" date="2015" name="Nature">
        <title>Complex archaea that bridge the gap between prokaryotes and eukaryotes.</title>
        <authorList>
            <person name="Spang A."/>
            <person name="Saw J.H."/>
            <person name="Jorgensen S.L."/>
            <person name="Zaremba-Niedzwiedzka K."/>
            <person name="Martijn J."/>
            <person name="Lind A.E."/>
            <person name="van Eijk R."/>
            <person name="Schleper C."/>
            <person name="Guy L."/>
            <person name="Ettema T.J."/>
        </authorList>
    </citation>
    <scope>NUCLEOTIDE SEQUENCE</scope>
</reference>
<name>A0A0F9AK55_9ZZZZ</name>
<sequence length="115" mass="12249">MANSMQMTVNDTAPSAQATLKAGKPKAAVDIQSATIKFHMTDAAEKLKVNAVANNDQVGDGSDGTKGDVSYDWDPADTDTEGKYKAHWEVTYSDGTIQTFPTPGNNTIIFHGELA</sequence>
<dbReference type="AlphaFoldDB" id="A0A0F9AK55"/>
<evidence type="ECO:0000256" key="1">
    <source>
        <dbReference type="SAM" id="MobiDB-lite"/>
    </source>
</evidence>